<dbReference type="EMBL" id="CABPRY010000006">
    <property type="protein sequence ID" value="VVE17780.1"/>
    <property type="molecule type" value="Genomic_DNA"/>
</dbReference>
<evidence type="ECO:0000313" key="1">
    <source>
        <dbReference type="EMBL" id="VVE17780.1"/>
    </source>
</evidence>
<protein>
    <submittedName>
        <fullName evidence="1">Uncharacterized protein</fullName>
    </submittedName>
</protein>
<dbReference type="AlphaFoldDB" id="A0A5E4W3G5"/>
<accession>A0A5E4W3G5</accession>
<reference evidence="1 2" key="1">
    <citation type="submission" date="2019-08" db="EMBL/GenBank/DDBJ databases">
        <authorList>
            <person name="Peeters C."/>
        </authorList>
    </citation>
    <scope>NUCLEOTIDE SEQUENCE [LARGE SCALE GENOMIC DNA]</scope>
    <source>
        <strain evidence="1 2">LMG 31107</strain>
    </source>
</reference>
<gene>
    <name evidence="1" type="ORF">PCE31107_02986</name>
</gene>
<organism evidence="1 2">
    <name type="scientific">Pandoraea cepalis</name>
    <dbReference type="NCBI Taxonomy" id="2508294"/>
    <lineage>
        <taxon>Bacteria</taxon>
        <taxon>Pseudomonadati</taxon>
        <taxon>Pseudomonadota</taxon>
        <taxon>Betaproteobacteria</taxon>
        <taxon>Burkholderiales</taxon>
        <taxon>Burkholderiaceae</taxon>
        <taxon>Pandoraea</taxon>
    </lineage>
</organism>
<name>A0A5E4W3G5_9BURK</name>
<dbReference type="Proteomes" id="UP000396788">
    <property type="component" value="Unassembled WGS sequence"/>
</dbReference>
<sequence>MNGKRFKTNIEYYVWHGEGECDNKTHDLREALHIRTDLIADGHKSVYITDNHDDEVDDNYIARLFVNVRLVSEKVGNSEDEGAAGLYKVNFGQAVQNDQTLCREELAEIALKVFHGHQGIEDLSDFEIEVVDVFGCAVEPGIDYEGFGEDDGDVEKITEPLTELHESKGPDSLLTKLGNLRFANQSLTTALSEVAACLDGLGRAITFDSVHGNEVDWVTRARYVVEVALGRRVAYPDIDTVGEWVGLHYHRNFDAEPIEKRAEWVGRYMESHQ</sequence>
<dbReference type="RefSeq" id="WP_150609430.1">
    <property type="nucleotide sequence ID" value="NZ_CABPRY010000006.1"/>
</dbReference>
<proteinExistence type="predicted"/>
<evidence type="ECO:0000313" key="2">
    <source>
        <dbReference type="Proteomes" id="UP000396788"/>
    </source>
</evidence>